<accession>A0A177D3D3</accession>
<keyword evidence="8" id="KW-1185">Reference proteome</keyword>
<dbReference type="SUPFAM" id="SSF53474">
    <property type="entry name" value="alpha/beta-Hydrolases"/>
    <property type="match status" value="1"/>
</dbReference>
<dbReference type="EMBL" id="KV441502">
    <property type="protein sequence ID" value="OAG14193.1"/>
    <property type="molecule type" value="Genomic_DNA"/>
</dbReference>
<dbReference type="GO" id="GO:0016787">
    <property type="term" value="F:hydrolase activity"/>
    <property type="evidence" value="ECO:0007669"/>
    <property type="project" value="UniProtKB-KW"/>
</dbReference>
<dbReference type="InterPro" id="IPR052897">
    <property type="entry name" value="Sec-Metab_Biosynth_Hydrolase"/>
</dbReference>
<dbReference type="RefSeq" id="XP_018379614.1">
    <property type="nucleotide sequence ID" value="XM_018535252.1"/>
</dbReference>
<dbReference type="GeneID" id="29120846"/>
<comment type="pathway">
    <text evidence="2">Mycotoxin biosynthesis.</text>
</comment>
<sequence length="249" mass="27002">MSKKPELVLIPGAWHTPSHFNPLITKLRALGYTTHSAQLASVGNPDPPADLTEDIAIVRALVLNAIGDSGNDVVVLAHSWGGIISGCALVGLGKKERKAQGLSGGVMRTGYMAAYILDEGICLQDAIHHFIPEWVDVQEPYVYAKVAKIFYGDLPEDEGQYWFEQIKSQAVASFYAPATGAAWKEIPTSYLLCEDDECVPPQVQEGMVNGVREAAGEIEVTRLKSGHSPFLSRVEETVVWVQRVAGDAV</sequence>
<dbReference type="KEGG" id="aalt:CC77DRAFT_949361"/>
<evidence type="ECO:0000313" key="7">
    <source>
        <dbReference type="EMBL" id="OAG14193.1"/>
    </source>
</evidence>
<evidence type="ECO:0000256" key="1">
    <source>
        <dbReference type="ARBA" id="ARBA00004275"/>
    </source>
</evidence>
<protein>
    <submittedName>
        <fullName evidence="7">Alpha/beta-hydrolase</fullName>
    </submittedName>
</protein>
<comment type="subcellular location">
    <subcellularLocation>
        <location evidence="1">Peroxisome</location>
    </subcellularLocation>
</comment>
<dbReference type="PANTHER" id="PTHR37017">
    <property type="entry name" value="AB HYDROLASE-1 DOMAIN-CONTAINING PROTEIN-RELATED"/>
    <property type="match status" value="1"/>
</dbReference>
<dbReference type="AlphaFoldDB" id="A0A177D3D3"/>
<comment type="similarity">
    <text evidence="3">Belongs to the AB hydrolase superfamily. AKT2 hydrolase family.</text>
</comment>
<dbReference type="VEuPathDB" id="FungiDB:CC77DRAFT_949361"/>
<name>A0A177D3D3_ALTAL</name>
<feature type="domain" description="AB hydrolase-1" evidence="6">
    <location>
        <begin position="7"/>
        <end position="237"/>
    </location>
</feature>
<gene>
    <name evidence="7" type="ORF">CC77DRAFT_949361</name>
</gene>
<dbReference type="OMA" id="ICEEDQG"/>
<proteinExistence type="inferred from homology"/>
<evidence type="ECO:0000259" key="6">
    <source>
        <dbReference type="Pfam" id="PF12697"/>
    </source>
</evidence>
<evidence type="ECO:0000313" key="8">
    <source>
        <dbReference type="Proteomes" id="UP000077248"/>
    </source>
</evidence>
<dbReference type="Proteomes" id="UP000077248">
    <property type="component" value="Unassembled WGS sequence"/>
</dbReference>
<keyword evidence="4" id="KW-0843">Virulence</keyword>
<dbReference type="GO" id="GO:0005777">
    <property type="term" value="C:peroxisome"/>
    <property type="evidence" value="ECO:0007669"/>
    <property type="project" value="UniProtKB-SubCell"/>
</dbReference>
<keyword evidence="7" id="KW-0378">Hydrolase</keyword>
<organism evidence="7 8">
    <name type="scientific">Alternaria alternata</name>
    <name type="common">Alternaria rot fungus</name>
    <name type="synonym">Torula alternata</name>
    <dbReference type="NCBI Taxonomy" id="5599"/>
    <lineage>
        <taxon>Eukaryota</taxon>
        <taxon>Fungi</taxon>
        <taxon>Dikarya</taxon>
        <taxon>Ascomycota</taxon>
        <taxon>Pezizomycotina</taxon>
        <taxon>Dothideomycetes</taxon>
        <taxon>Pleosporomycetidae</taxon>
        <taxon>Pleosporales</taxon>
        <taxon>Pleosporineae</taxon>
        <taxon>Pleosporaceae</taxon>
        <taxon>Alternaria</taxon>
        <taxon>Alternaria sect. Alternaria</taxon>
        <taxon>Alternaria alternata complex</taxon>
    </lineage>
</organism>
<evidence type="ECO:0000256" key="5">
    <source>
        <dbReference type="ARBA" id="ARBA00023140"/>
    </source>
</evidence>
<dbReference type="Pfam" id="PF12697">
    <property type="entry name" value="Abhydrolase_6"/>
    <property type="match status" value="1"/>
</dbReference>
<dbReference type="Gene3D" id="3.40.50.1820">
    <property type="entry name" value="alpha/beta hydrolase"/>
    <property type="match status" value="1"/>
</dbReference>
<dbReference type="InterPro" id="IPR029058">
    <property type="entry name" value="AB_hydrolase_fold"/>
</dbReference>
<evidence type="ECO:0000256" key="3">
    <source>
        <dbReference type="ARBA" id="ARBA00005668"/>
    </source>
</evidence>
<keyword evidence="5" id="KW-0576">Peroxisome</keyword>
<dbReference type="InterPro" id="IPR000073">
    <property type="entry name" value="AB_hydrolase_1"/>
</dbReference>
<dbReference type="PANTHER" id="PTHR37017:SF11">
    <property type="entry name" value="ESTERASE_LIPASE_THIOESTERASE DOMAIN-CONTAINING PROTEIN"/>
    <property type="match status" value="1"/>
</dbReference>
<reference evidence="7 8" key="1">
    <citation type="submission" date="2016-05" db="EMBL/GenBank/DDBJ databases">
        <title>Comparative analysis of secretome profiles of manganese(II)-oxidizing ascomycete fungi.</title>
        <authorList>
            <consortium name="DOE Joint Genome Institute"/>
            <person name="Zeiner C.A."/>
            <person name="Purvine S.O."/>
            <person name="Zink E.M."/>
            <person name="Wu S."/>
            <person name="Pasa-Tolic L."/>
            <person name="Chaput D.L."/>
            <person name="Haridas S."/>
            <person name="Grigoriev I.V."/>
            <person name="Santelli C.M."/>
            <person name="Hansel C.M."/>
        </authorList>
    </citation>
    <scope>NUCLEOTIDE SEQUENCE [LARGE SCALE GENOMIC DNA]</scope>
    <source>
        <strain evidence="7 8">SRC1lrK2f</strain>
    </source>
</reference>
<evidence type="ECO:0000256" key="2">
    <source>
        <dbReference type="ARBA" id="ARBA00004685"/>
    </source>
</evidence>
<evidence type="ECO:0000256" key="4">
    <source>
        <dbReference type="ARBA" id="ARBA00023026"/>
    </source>
</evidence>